<keyword evidence="3" id="KW-1185">Reference proteome</keyword>
<accession>A0A561WR52</accession>
<dbReference type="OrthoDB" id="3294705at2"/>
<dbReference type="EMBL" id="VIWY01000001">
    <property type="protein sequence ID" value="TWG26342.1"/>
    <property type="molecule type" value="Genomic_DNA"/>
</dbReference>
<feature type="compositionally biased region" description="Basic and acidic residues" evidence="1">
    <location>
        <begin position="107"/>
        <end position="128"/>
    </location>
</feature>
<feature type="region of interest" description="Disordered" evidence="1">
    <location>
        <begin position="190"/>
        <end position="210"/>
    </location>
</feature>
<feature type="region of interest" description="Disordered" evidence="1">
    <location>
        <begin position="87"/>
        <end position="132"/>
    </location>
</feature>
<evidence type="ECO:0000313" key="2">
    <source>
        <dbReference type="EMBL" id="TWG26342.1"/>
    </source>
</evidence>
<reference evidence="2 3" key="1">
    <citation type="submission" date="2019-06" db="EMBL/GenBank/DDBJ databases">
        <title>Sequencing the genomes of 1000 actinobacteria strains.</title>
        <authorList>
            <person name="Klenk H.-P."/>
        </authorList>
    </citation>
    <scope>NUCLEOTIDE SEQUENCE [LARGE SCALE GENOMIC DNA]</scope>
    <source>
        <strain evidence="2 3">DSM 43866</strain>
    </source>
</reference>
<proteinExistence type="predicted"/>
<evidence type="ECO:0000256" key="1">
    <source>
        <dbReference type="SAM" id="MobiDB-lite"/>
    </source>
</evidence>
<organism evidence="2 3">
    <name type="scientific">Actinoplanes teichomyceticus</name>
    <dbReference type="NCBI Taxonomy" id="1867"/>
    <lineage>
        <taxon>Bacteria</taxon>
        <taxon>Bacillati</taxon>
        <taxon>Actinomycetota</taxon>
        <taxon>Actinomycetes</taxon>
        <taxon>Micromonosporales</taxon>
        <taxon>Micromonosporaceae</taxon>
        <taxon>Actinoplanes</taxon>
    </lineage>
</organism>
<protein>
    <submittedName>
        <fullName evidence="2">Uncharacterized protein</fullName>
    </submittedName>
</protein>
<dbReference type="SUPFAM" id="SSF58113">
    <property type="entry name" value="Apolipoprotein A-I"/>
    <property type="match status" value="1"/>
</dbReference>
<sequence>MFATMRRKRRTARMRDELGQGMDHFKRAATIAAQETSATVGPRFNAAVGRVQPAAERAKGAATQGWDSALATLTPLVAAAADNVRQAGKTGKDNVRQAGKAGKKVSKRELKAERKRADRMQRKAEKALSRKRGRGSKLAGYALLGTALGVGAAWYAKRRDQAQWEEYDAAPNPTPAAGADDAAFEPLEPTVYTTSNGTSTEQAGKVNPPM</sequence>
<feature type="compositionally biased region" description="Polar residues" evidence="1">
    <location>
        <begin position="191"/>
        <end position="202"/>
    </location>
</feature>
<dbReference type="AlphaFoldDB" id="A0A561WR52"/>
<comment type="caution">
    <text evidence="2">The sequence shown here is derived from an EMBL/GenBank/DDBJ whole genome shotgun (WGS) entry which is preliminary data.</text>
</comment>
<dbReference type="Proteomes" id="UP000320239">
    <property type="component" value="Unassembled WGS sequence"/>
</dbReference>
<gene>
    <name evidence="2" type="ORF">FHX34_1011326</name>
</gene>
<evidence type="ECO:0000313" key="3">
    <source>
        <dbReference type="Proteomes" id="UP000320239"/>
    </source>
</evidence>
<name>A0A561WR52_ACTTI</name>